<sequence>MWQAAEFRRLCSSRSHSSHSSMPHRYMSSVLDHASGKTSSDVTSSPSSMDFSIGLAPSRSDVLIDDSSLPTMDSDYNQHAPGACSLSDAGGTLGSQSQALTNFSTGQHTFGSPFGVGSAAGDSVEKRMYQHHVYHSYSPSKMNAATQREEMLEITAPAGKLGVVIDTPSLSAVPIVHAIKDEDSCPIRYDIKVGDKLVAVDDVDVREYTSLDVSRLISRKSDQKSRKLTIIRSIKKECTSCAVVTKSQS</sequence>
<dbReference type="PANTHER" id="PTHR38909:SF1">
    <property type="entry name" value="G PROTEIN GAMMA DOMAIN-CONTAINING PROTEIN"/>
    <property type="match status" value="1"/>
</dbReference>
<dbReference type="Proteomes" id="UP000266841">
    <property type="component" value="Unassembled WGS sequence"/>
</dbReference>
<accession>K0TM22</accession>
<dbReference type="PANTHER" id="PTHR38909">
    <property type="entry name" value="G PROTEIN GAMMA DOMAIN-CONTAINING PROTEIN"/>
    <property type="match status" value="1"/>
</dbReference>
<evidence type="ECO:0000313" key="2">
    <source>
        <dbReference type="Proteomes" id="UP000266841"/>
    </source>
</evidence>
<organism evidence="1 2">
    <name type="scientific">Thalassiosira oceanica</name>
    <name type="common">Marine diatom</name>
    <dbReference type="NCBI Taxonomy" id="159749"/>
    <lineage>
        <taxon>Eukaryota</taxon>
        <taxon>Sar</taxon>
        <taxon>Stramenopiles</taxon>
        <taxon>Ochrophyta</taxon>
        <taxon>Bacillariophyta</taxon>
        <taxon>Coscinodiscophyceae</taxon>
        <taxon>Thalassiosirophycidae</taxon>
        <taxon>Thalassiosirales</taxon>
        <taxon>Thalassiosiraceae</taxon>
        <taxon>Thalassiosira</taxon>
    </lineage>
</organism>
<keyword evidence="2" id="KW-1185">Reference proteome</keyword>
<proteinExistence type="predicted"/>
<name>K0TM22_THAOC</name>
<comment type="caution">
    <text evidence="1">The sequence shown here is derived from an EMBL/GenBank/DDBJ whole genome shotgun (WGS) entry which is preliminary data.</text>
</comment>
<dbReference type="Gene3D" id="2.30.42.10">
    <property type="match status" value="1"/>
</dbReference>
<evidence type="ECO:0000313" key="1">
    <source>
        <dbReference type="EMBL" id="EJK75811.1"/>
    </source>
</evidence>
<dbReference type="OrthoDB" id="75502at2759"/>
<dbReference type="EMBL" id="AGNL01002707">
    <property type="protein sequence ID" value="EJK75811.1"/>
    <property type="molecule type" value="Genomic_DNA"/>
</dbReference>
<gene>
    <name evidence="1" type="ORF">THAOC_02456</name>
</gene>
<dbReference type="AlphaFoldDB" id="K0TM22"/>
<protein>
    <recommendedName>
        <fullName evidence="3">PDZ domain-containing protein</fullName>
    </recommendedName>
</protein>
<dbReference type="SUPFAM" id="SSF50156">
    <property type="entry name" value="PDZ domain-like"/>
    <property type="match status" value="1"/>
</dbReference>
<evidence type="ECO:0008006" key="3">
    <source>
        <dbReference type="Google" id="ProtNLM"/>
    </source>
</evidence>
<dbReference type="InterPro" id="IPR036034">
    <property type="entry name" value="PDZ_sf"/>
</dbReference>
<dbReference type="eggNOG" id="ENOG502QYVH">
    <property type="taxonomic scope" value="Eukaryota"/>
</dbReference>
<reference evidence="1 2" key="1">
    <citation type="journal article" date="2012" name="Genome Biol.">
        <title>Genome and low-iron response of an oceanic diatom adapted to chronic iron limitation.</title>
        <authorList>
            <person name="Lommer M."/>
            <person name="Specht M."/>
            <person name="Roy A.S."/>
            <person name="Kraemer L."/>
            <person name="Andreson R."/>
            <person name="Gutowska M.A."/>
            <person name="Wolf J."/>
            <person name="Bergner S.V."/>
            <person name="Schilhabel M.B."/>
            <person name="Klostermeier U.C."/>
            <person name="Beiko R.G."/>
            <person name="Rosenstiel P."/>
            <person name="Hippler M."/>
            <person name="Laroche J."/>
        </authorList>
    </citation>
    <scope>NUCLEOTIDE SEQUENCE [LARGE SCALE GENOMIC DNA]</scope>
    <source>
        <strain evidence="1 2">CCMP1005</strain>
    </source>
</reference>